<evidence type="ECO:0000313" key="8">
    <source>
        <dbReference type="Proteomes" id="UP000051160"/>
    </source>
</evidence>
<dbReference type="UniPathway" id="UPA00074">
    <property type="reaction ID" value="UER00128"/>
</dbReference>
<evidence type="ECO:0000256" key="1">
    <source>
        <dbReference type="ARBA" id="ARBA00022490"/>
    </source>
</evidence>
<dbReference type="Proteomes" id="UP000051160">
    <property type="component" value="Unassembled WGS sequence"/>
</dbReference>
<name>A0A0R1LPC5_9LACO</name>
<dbReference type="GO" id="GO:0005737">
    <property type="term" value="C:cytoplasm"/>
    <property type="evidence" value="ECO:0007669"/>
    <property type="project" value="UniProtKB-SubCell"/>
</dbReference>
<keyword evidence="5 6" id="KW-0067">ATP-binding</keyword>
<comment type="function">
    <text evidence="6">Part of the phosphoribosylformylglycinamidine synthase complex involved in the purines biosynthetic pathway. Catalyzes the ATP-dependent conversion of formylglycinamide ribonucleotide (FGAR) and glutamine to yield formylglycinamidine ribonucleotide (FGAM) and glutamate. The FGAM synthase complex is composed of three subunits. PurQ produces an ammonia molecule by converting glutamine to glutamate. PurL transfers the ammonia molecule to FGAR to form FGAM in an ATP-dependent manner. PurS interacts with PurQ and PurL and is thought to assist in the transfer of the ammonia molecule from PurQ to PurL.</text>
</comment>
<keyword evidence="1 6" id="KW-0963">Cytoplasm</keyword>
<evidence type="ECO:0000256" key="4">
    <source>
        <dbReference type="ARBA" id="ARBA00022755"/>
    </source>
</evidence>
<sequence>MFLAQVHVTYKPSILDPQAVAIKNAMHRLNFTTVDAVTQGKYFELTLDVDSAEQAQAQAEAICDQLLANPNMETYRYDVKELAQS</sequence>
<comment type="similarity">
    <text evidence="6">Belongs to the PurS family.</text>
</comment>
<dbReference type="GO" id="GO:0005524">
    <property type="term" value="F:ATP binding"/>
    <property type="evidence" value="ECO:0007669"/>
    <property type="project" value="UniProtKB-UniRule"/>
</dbReference>
<dbReference type="InterPro" id="IPR036604">
    <property type="entry name" value="PurS-like_sf"/>
</dbReference>
<dbReference type="EC" id="6.3.5.3" evidence="6"/>
<dbReference type="SUPFAM" id="SSF82697">
    <property type="entry name" value="PurS-like"/>
    <property type="match status" value="1"/>
</dbReference>
<organism evidence="7 8">
    <name type="scientific">Secundilactobacillus odoratitofui DSM 19909 = JCM 15043</name>
    <dbReference type="NCBI Taxonomy" id="1423776"/>
    <lineage>
        <taxon>Bacteria</taxon>
        <taxon>Bacillati</taxon>
        <taxon>Bacillota</taxon>
        <taxon>Bacilli</taxon>
        <taxon>Lactobacillales</taxon>
        <taxon>Lactobacillaceae</taxon>
        <taxon>Secundilactobacillus</taxon>
    </lineage>
</organism>
<evidence type="ECO:0000256" key="3">
    <source>
        <dbReference type="ARBA" id="ARBA00022741"/>
    </source>
</evidence>
<keyword evidence="3 6" id="KW-0547">Nucleotide-binding</keyword>
<comment type="subcellular location">
    <subcellularLocation>
        <location evidence="6">Cytoplasm</location>
    </subcellularLocation>
</comment>
<dbReference type="STRING" id="1423776.FD04_GL000687"/>
<dbReference type="PATRIC" id="fig|1423776.4.peg.690"/>
<dbReference type="GO" id="GO:0006189">
    <property type="term" value="P:'de novo' IMP biosynthetic process"/>
    <property type="evidence" value="ECO:0007669"/>
    <property type="project" value="UniProtKB-UniRule"/>
</dbReference>
<dbReference type="NCBIfam" id="NF004630">
    <property type="entry name" value="PRK05974.1"/>
    <property type="match status" value="1"/>
</dbReference>
<keyword evidence="8" id="KW-1185">Reference proteome</keyword>
<dbReference type="OrthoDB" id="9799101at2"/>
<protein>
    <recommendedName>
        <fullName evidence="6">Phosphoribosylformylglycinamidine synthase subunit PurS</fullName>
        <shortName evidence="6">FGAM synthase</shortName>
        <ecNumber evidence="6">6.3.5.3</ecNumber>
    </recommendedName>
    <alternativeName>
        <fullName evidence="6">Formylglycinamide ribonucleotide amidotransferase subunit III</fullName>
        <shortName evidence="6">FGAR amidotransferase III</shortName>
        <shortName evidence="6">FGAR-AT III</shortName>
    </alternativeName>
    <alternativeName>
        <fullName evidence="6">Phosphoribosylformylglycinamidine synthase subunit III</fullName>
    </alternativeName>
</protein>
<dbReference type="PANTHER" id="PTHR34696">
    <property type="entry name" value="PHOSPHORIBOSYLFORMYLGLYCINAMIDINE SYNTHASE SUBUNIT PURS"/>
    <property type="match status" value="1"/>
</dbReference>
<dbReference type="PANTHER" id="PTHR34696:SF1">
    <property type="entry name" value="PHOSPHORIBOSYLFORMYLGLYCINAMIDINE SYNTHASE SUBUNIT PURS"/>
    <property type="match status" value="1"/>
</dbReference>
<dbReference type="HAMAP" id="MF_01926">
    <property type="entry name" value="PurS"/>
    <property type="match status" value="1"/>
</dbReference>
<dbReference type="GO" id="GO:0004642">
    <property type="term" value="F:phosphoribosylformylglycinamidine synthase activity"/>
    <property type="evidence" value="ECO:0007669"/>
    <property type="project" value="UniProtKB-UniRule"/>
</dbReference>
<dbReference type="NCBIfam" id="TIGR00302">
    <property type="entry name" value="phosphoribosylformylglycinamidine synthase subunit PurS"/>
    <property type="match status" value="1"/>
</dbReference>
<evidence type="ECO:0000256" key="2">
    <source>
        <dbReference type="ARBA" id="ARBA00022598"/>
    </source>
</evidence>
<comment type="caution">
    <text evidence="7">The sequence shown here is derived from an EMBL/GenBank/DDBJ whole genome shotgun (WGS) entry which is preliminary data.</text>
</comment>
<evidence type="ECO:0000256" key="5">
    <source>
        <dbReference type="ARBA" id="ARBA00022840"/>
    </source>
</evidence>
<dbReference type="Gene3D" id="3.30.1280.10">
    <property type="entry name" value="Phosphoribosylformylglycinamidine synthase subunit PurS"/>
    <property type="match status" value="1"/>
</dbReference>
<comment type="subunit">
    <text evidence="6">Part of the FGAM synthase complex composed of 1 PurL, 1 PurQ and 2 PurS subunits.</text>
</comment>
<keyword evidence="4 6" id="KW-0658">Purine biosynthesis</keyword>
<reference evidence="7 8" key="1">
    <citation type="journal article" date="2015" name="Genome Announc.">
        <title>Expanding the biotechnology potential of lactobacilli through comparative genomics of 213 strains and associated genera.</title>
        <authorList>
            <person name="Sun Z."/>
            <person name="Harris H.M."/>
            <person name="McCann A."/>
            <person name="Guo C."/>
            <person name="Argimon S."/>
            <person name="Zhang W."/>
            <person name="Yang X."/>
            <person name="Jeffery I.B."/>
            <person name="Cooney J.C."/>
            <person name="Kagawa T.F."/>
            <person name="Liu W."/>
            <person name="Song Y."/>
            <person name="Salvetti E."/>
            <person name="Wrobel A."/>
            <person name="Rasinkangas P."/>
            <person name="Parkhill J."/>
            <person name="Rea M.C."/>
            <person name="O'Sullivan O."/>
            <person name="Ritari J."/>
            <person name="Douillard F.P."/>
            <person name="Paul Ross R."/>
            <person name="Yang R."/>
            <person name="Briner A.E."/>
            <person name="Felis G.E."/>
            <person name="de Vos W.M."/>
            <person name="Barrangou R."/>
            <person name="Klaenhammer T.R."/>
            <person name="Caufield P.W."/>
            <person name="Cui Y."/>
            <person name="Zhang H."/>
            <person name="O'Toole P.W."/>
        </authorList>
    </citation>
    <scope>NUCLEOTIDE SEQUENCE [LARGE SCALE GENOMIC DNA]</scope>
    <source>
        <strain evidence="7 8">DSM 19909</strain>
    </source>
</reference>
<evidence type="ECO:0000256" key="6">
    <source>
        <dbReference type="HAMAP-Rule" id="MF_01926"/>
    </source>
</evidence>
<dbReference type="RefSeq" id="WP_054699643.1">
    <property type="nucleotide sequence ID" value="NZ_AZEE01000028.1"/>
</dbReference>
<comment type="catalytic activity">
    <reaction evidence="6">
        <text>N(2)-formyl-N(1)-(5-phospho-beta-D-ribosyl)glycinamide + L-glutamine + ATP + H2O = 2-formamido-N(1)-(5-O-phospho-beta-D-ribosyl)acetamidine + L-glutamate + ADP + phosphate + H(+)</text>
        <dbReference type="Rhea" id="RHEA:17129"/>
        <dbReference type="ChEBI" id="CHEBI:15377"/>
        <dbReference type="ChEBI" id="CHEBI:15378"/>
        <dbReference type="ChEBI" id="CHEBI:29985"/>
        <dbReference type="ChEBI" id="CHEBI:30616"/>
        <dbReference type="ChEBI" id="CHEBI:43474"/>
        <dbReference type="ChEBI" id="CHEBI:58359"/>
        <dbReference type="ChEBI" id="CHEBI:147286"/>
        <dbReference type="ChEBI" id="CHEBI:147287"/>
        <dbReference type="ChEBI" id="CHEBI:456216"/>
        <dbReference type="EC" id="6.3.5.3"/>
    </reaction>
</comment>
<dbReference type="EMBL" id="AZEE01000028">
    <property type="protein sequence ID" value="KRK97718.1"/>
    <property type="molecule type" value="Genomic_DNA"/>
</dbReference>
<accession>A0A0R1LPC5</accession>
<gene>
    <name evidence="6" type="primary">purS</name>
    <name evidence="7" type="ORF">FD04_GL000687</name>
</gene>
<comment type="pathway">
    <text evidence="6">Purine metabolism; IMP biosynthesis via de novo pathway; 5-amino-1-(5-phospho-D-ribosyl)imidazole from N(2)-formyl-N(1)-(5-phospho-D-ribosyl)glycinamide: step 1/2.</text>
</comment>
<dbReference type="InterPro" id="IPR003850">
    <property type="entry name" value="PurS"/>
</dbReference>
<evidence type="ECO:0000313" key="7">
    <source>
        <dbReference type="EMBL" id="KRK97718.1"/>
    </source>
</evidence>
<dbReference type="AlphaFoldDB" id="A0A0R1LPC5"/>
<proteinExistence type="inferred from homology"/>
<dbReference type="Pfam" id="PF02700">
    <property type="entry name" value="PurS"/>
    <property type="match status" value="1"/>
</dbReference>
<keyword evidence="2 6" id="KW-0436">Ligase</keyword>